<evidence type="ECO:0000313" key="11">
    <source>
        <dbReference type="Proteomes" id="UP000310506"/>
    </source>
</evidence>
<keyword evidence="7 8" id="KW-0472">Membrane</keyword>
<evidence type="ECO:0000256" key="3">
    <source>
        <dbReference type="ARBA" id="ARBA00022448"/>
    </source>
</evidence>
<evidence type="ECO:0000256" key="8">
    <source>
        <dbReference type="PIRNR" id="PIRNR037778"/>
    </source>
</evidence>
<feature type="transmembrane region" description="Helical" evidence="9">
    <location>
        <begin position="79"/>
        <end position="100"/>
    </location>
</feature>
<dbReference type="PANTHER" id="PTHR38438:SF1">
    <property type="entry name" value="RIBOFLAVIN TRANSPORTER RIBU"/>
    <property type="match status" value="1"/>
</dbReference>
<dbReference type="InterPro" id="IPR025720">
    <property type="entry name" value="RibU"/>
</dbReference>
<dbReference type="Gene3D" id="1.10.1760.20">
    <property type="match status" value="1"/>
</dbReference>
<evidence type="ECO:0000256" key="9">
    <source>
        <dbReference type="SAM" id="Phobius"/>
    </source>
</evidence>
<protein>
    <recommendedName>
        <fullName evidence="8">Riboflavin transporter</fullName>
    </recommendedName>
</protein>
<comment type="similarity">
    <text evidence="2 8">Belongs to the prokaryotic riboflavin transporter (P-RFT) (TC 2.A.87) family.</text>
</comment>
<dbReference type="PIRSF" id="PIRSF037778">
    <property type="entry name" value="UCP037778_transp_RibU"/>
    <property type="match status" value="1"/>
</dbReference>
<evidence type="ECO:0000256" key="5">
    <source>
        <dbReference type="ARBA" id="ARBA00022692"/>
    </source>
</evidence>
<keyword evidence="11" id="KW-1185">Reference proteome</keyword>
<keyword evidence="6 9" id="KW-1133">Transmembrane helix</keyword>
<comment type="caution">
    <text evidence="10">The sequence shown here is derived from an EMBL/GenBank/DDBJ whole genome shotgun (WGS) entry which is preliminary data.</text>
</comment>
<evidence type="ECO:0000256" key="4">
    <source>
        <dbReference type="ARBA" id="ARBA00022475"/>
    </source>
</evidence>
<dbReference type="GO" id="GO:0005886">
    <property type="term" value="C:plasma membrane"/>
    <property type="evidence" value="ECO:0007669"/>
    <property type="project" value="UniProtKB-SubCell"/>
</dbReference>
<dbReference type="Pfam" id="PF12822">
    <property type="entry name" value="ECF_trnsprt"/>
    <property type="match status" value="1"/>
</dbReference>
<evidence type="ECO:0000313" key="10">
    <source>
        <dbReference type="EMBL" id="THB61661.1"/>
    </source>
</evidence>
<evidence type="ECO:0000256" key="6">
    <source>
        <dbReference type="ARBA" id="ARBA00022989"/>
    </source>
</evidence>
<sequence>MRKTKTEKMVVLSLLAGMAFILLKLDFFILPTFPWMKLDFSDIPILIGTLIYGPISGIIIAFIRSLLNYVMSGADLGSLIGNTTGFVASVLFLLPIHFFMKKKNNIKGLVTGTFVSTLLLTGFMAVANYFVILPIYLFVLKLNFEMPMSEMIIFGVIPFNLIKGVFVSLIFGVTYKKIIPILEKRMQINSKASLK</sequence>
<accession>A0A4S3B3K8</accession>
<keyword evidence="4 8" id="KW-1003">Cell membrane</keyword>
<dbReference type="OrthoDB" id="9809216at2"/>
<reference evidence="10 11" key="1">
    <citation type="submission" date="2019-01" db="EMBL/GenBank/DDBJ databases">
        <title>Vagococcus silagei sp. nov. isolated from brewer's grain.</title>
        <authorList>
            <person name="Guu J.-R."/>
        </authorList>
    </citation>
    <scope>NUCLEOTIDE SEQUENCE [LARGE SCALE GENOMIC DNA]</scope>
    <source>
        <strain evidence="10 11">2B-2</strain>
    </source>
</reference>
<evidence type="ECO:0000256" key="7">
    <source>
        <dbReference type="ARBA" id="ARBA00023136"/>
    </source>
</evidence>
<dbReference type="InterPro" id="IPR024529">
    <property type="entry name" value="ECF_trnsprt_substrate-spec"/>
</dbReference>
<feature type="transmembrane region" description="Helical" evidence="9">
    <location>
        <begin position="12"/>
        <end position="33"/>
    </location>
</feature>
<evidence type="ECO:0000256" key="1">
    <source>
        <dbReference type="ARBA" id="ARBA00004651"/>
    </source>
</evidence>
<evidence type="ECO:0000256" key="2">
    <source>
        <dbReference type="ARBA" id="ARBA00005540"/>
    </source>
</evidence>
<dbReference type="EMBL" id="SDGV01000010">
    <property type="protein sequence ID" value="THB61661.1"/>
    <property type="molecule type" value="Genomic_DNA"/>
</dbReference>
<feature type="transmembrane region" description="Helical" evidence="9">
    <location>
        <begin position="45"/>
        <end position="67"/>
    </location>
</feature>
<feature type="transmembrane region" description="Helical" evidence="9">
    <location>
        <begin position="112"/>
        <end position="139"/>
    </location>
</feature>
<keyword evidence="3 8" id="KW-0813">Transport</keyword>
<dbReference type="PANTHER" id="PTHR38438">
    <property type="entry name" value="RIBOFLAVIN TRANSPORTER RIBU"/>
    <property type="match status" value="1"/>
</dbReference>
<comment type="subcellular location">
    <subcellularLocation>
        <location evidence="1">Cell membrane</location>
        <topology evidence="1">Multi-pass membrane protein</topology>
    </subcellularLocation>
</comment>
<organism evidence="10 11">
    <name type="scientific">Vagococcus silagei</name>
    <dbReference type="NCBI Taxonomy" id="2508885"/>
    <lineage>
        <taxon>Bacteria</taxon>
        <taxon>Bacillati</taxon>
        <taxon>Bacillota</taxon>
        <taxon>Bacilli</taxon>
        <taxon>Lactobacillales</taxon>
        <taxon>Enterococcaceae</taxon>
        <taxon>Vagococcus</taxon>
    </lineage>
</organism>
<comment type="function">
    <text evidence="8">Probably a riboflavin-binding protein that interacts with the energy-coupling factor (ECF) ABC-transporter complex.</text>
</comment>
<dbReference type="AlphaFoldDB" id="A0A4S3B3K8"/>
<feature type="transmembrane region" description="Helical" evidence="9">
    <location>
        <begin position="151"/>
        <end position="175"/>
    </location>
</feature>
<keyword evidence="5 9" id="KW-0812">Transmembrane</keyword>
<dbReference type="RefSeq" id="WP_136136433.1">
    <property type="nucleotide sequence ID" value="NZ_SDGV01000010.1"/>
</dbReference>
<gene>
    <name evidence="10" type="ORF">ESZ54_04210</name>
</gene>
<dbReference type="GO" id="GO:0032217">
    <property type="term" value="F:riboflavin transmembrane transporter activity"/>
    <property type="evidence" value="ECO:0007669"/>
    <property type="project" value="UniProtKB-UniRule"/>
</dbReference>
<name>A0A4S3B3K8_9ENTE</name>
<proteinExistence type="inferred from homology"/>
<dbReference type="Proteomes" id="UP000310506">
    <property type="component" value="Unassembled WGS sequence"/>
</dbReference>